<name>Q245G8_TETTS</name>
<evidence type="ECO:0000313" key="2">
    <source>
        <dbReference type="EMBL" id="EAS03396.1"/>
    </source>
</evidence>
<proteinExistence type="predicted"/>
<dbReference type="HOGENOM" id="CLU_529473_0_0_1"/>
<keyword evidence="3" id="KW-1185">Reference proteome</keyword>
<reference evidence="3" key="1">
    <citation type="journal article" date="2006" name="PLoS Biol.">
        <title>Macronuclear genome sequence of the ciliate Tetrahymena thermophila, a model eukaryote.</title>
        <authorList>
            <person name="Eisen J.A."/>
            <person name="Coyne R.S."/>
            <person name="Wu M."/>
            <person name="Wu D."/>
            <person name="Thiagarajan M."/>
            <person name="Wortman J.R."/>
            <person name="Badger J.H."/>
            <person name="Ren Q."/>
            <person name="Amedeo P."/>
            <person name="Jones K.M."/>
            <person name="Tallon L.J."/>
            <person name="Delcher A.L."/>
            <person name="Salzberg S.L."/>
            <person name="Silva J.C."/>
            <person name="Haas B.J."/>
            <person name="Majoros W.H."/>
            <person name="Farzad M."/>
            <person name="Carlton J.M."/>
            <person name="Smith R.K. Jr."/>
            <person name="Garg J."/>
            <person name="Pearlman R.E."/>
            <person name="Karrer K.M."/>
            <person name="Sun L."/>
            <person name="Manning G."/>
            <person name="Elde N.C."/>
            <person name="Turkewitz A.P."/>
            <person name="Asai D.J."/>
            <person name="Wilkes D.E."/>
            <person name="Wang Y."/>
            <person name="Cai H."/>
            <person name="Collins K."/>
            <person name="Stewart B.A."/>
            <person name="Lee S.R."/>
            <person name="Wilamowska K."/>
            <person name="Weinberg Z."/>
            <person name="Ruzzo W.L."/>
            <person name="Wloga D."/>
            <person name="Gaertig J."/>
            <person name="Frankel J."/>
            <person name="Tsao C.-C."/>
            <person name="Gorovsky M.A."/>
            <person name="Keeling P.J."/>
            <person name="Waller R.F."/>
            <person name="Patron N.J."/>
            <person name="Cherry J.M."/>
            <person name="Stover N.A."/>
            <person name="Krieger C.J."/>
            <person name="del Toro C."/>
            <person name="Ryder H.F."/>
            <person name="Williamson S.C."/>
            <person name="Barbeau R.A."/>
            <person name="Hamilton E.P."/>
            <person name="Orias E."/>
        </authorList>
    </citation>
    <scope>NUCLEOTIDE SEQUENCE [LARGE SCALE GENOMIC DNA]</scope>
    <source>
        <strain evidence="3">SB210</strain>
    </source>
</reference>
<evidence type="ECO:0000256" key="1">
    <source>
        <dbReference type="SAM" id="Coils"/>
    </source>
</evidence>
<organism evidence="2 3">
    <name type="scientific">Tetrahymena thermophila (strain SB210)</name>
    <dbReference type="NCBI Taxonomy" id="312017"/>
    <lineage>
        <taxon>Eukaryota</taxon>
        <taxon>Sar</taxon>
        <taxon>Alveolata</taxon>
        <taxon>Ciliophora</taxon>
        <taxon>Intramacronucleata</taxon>
        <taxon>Oligohymenophorea</taxon>
        <taxon>Hymenostomatida</taxon>
        <taxon>Tetrahymenina</taxon>
        <taxon>Tetrahymenidae</taxon>
        <taxon>Tetrahymena</taxon>
    </lineage>
</organism>
<keyword evidence="1" id="KW-0175">Coiled coil</keyword>
<dbReference type="Proteomes" id="UP000009168">
    <property type="component" value="Unassembled WGS sequence"/>
</dbReference>
<dbReference type="EMBL" id="GG662485">
    <property type="protein sequence ID" value="EAS03396.1"/>
    <property type="molecule type" value="Genomic_DNA"/>
</dbReference>
<dbReference type="KEGG" id="tet:TTHERM_00731440"/>
<dbReference type="GeneID" id="7847061"/>
<dbReference type="InParanoid" id="Q245G8"/>
<feature type="coiled-coil region" evidence="1">
    <location>
        <begin position="310"/>
        <end position="361"/>
    </location>
</feature>
<protein>
    <submittedName>
        <fullName evidence="2">Uncharacterized protein</fullName>
    </submittedName>
</protein>
<accession>Q245G8</accession>
<evidence type="ECO:0000313" key="3">
    <source>
        <dbReference type="Proteomes" id="UP000009168"/>
    </source>
</evidence>
<dbReference type="RefSeq" id="XP_001023641.1">
    <property type="nucleotide sequence ID" value="XM_001023641.2"/>
</dbReference>
<gene>
    <name evidence="2" type="ORF">TTHERM_00731440</name>
</gene>
<feature type="coiled-coil region" evidence="1">
    <location>
        <begin position="394"/>
        <end position="513"/>
    </location>
</feature>
<dbReference type="OMA" id="EHNESFQ"/>
<sequence>MLLSFQQPSSQSQINTQQLKLNTGQTSMFNQTTKQSNAPLSNENNHECYQYNSFQKPNSFTKNQDLNMINHIERSQISKTYQNNDAIHQNQSTFQSVQHAQFNSNRNSSPFFIPQNQNIPIVVQNLDTGIQTLKNNNIQPVQRNRIFSSIVQSNLSTHTRNSSGNQLNLKTASPHFIQQKLVNQSVLVIPQANNNNIQYPTQVHKQIQQQQDQQKYFQSNVKQSNILINQLDQQRIPSNNNLIQSNKKDSDKQQQIIKQIQLLKNIEQQQNHIQISNQKQKKNDSIFQQNDSAFQNEQSYIQEEGQLEDVSKMKSEIDYLNSKLKLKEEEVSIFIQYVNERREFEKEKIFLIQQLEEARAQTQYLKLQQSKNLNSETNDNVELKDQVLINQNEIILLNKEIQSLNKQIQYSEQQIHNKDDNIKELKQKIEEQNILIKKQSEEIQNLNKKLDNQAILNTDKQQIDQIQKQKDLEQQNQVYLLKIQSLERNLVILEKENRALKKQSEEQNNLSAQKL</sequence>
<dbReference type="AlphaFoldDB" id="Q245G8"/>